<evidence type="ECO:0000313" key="3">
    <source>
        <dbReference type="Proteomes" id="UP000596661"/>
    </source>
</evidence>
<dbReference type="CDD" id="cd01650">
    <property type="entry name" value="RT_nLTR_like"/>
    <property type="match status" value="1"/>
</dbReference>
<dbReference type="InterPro" id="IPR043502">
    <property type="entry name" value="DNA/RNA_pol_sf"/>
</dbReference>
<reference evidence="2" key="1">
    <citation type="submission" date="2018-11" db="EMBL/GenBank/DDBJ databases">
        <authorList>
            <person name="Grassa J C."/>
        </authorList>
    </citation>
    <scope>NUCLEOTIDE SEQUENCE [LARGE SCALE GENOMIC DNA]</scope>
</reference>
<dbReference type="SUPFAM" id="SSF56672">
    <property type="entry name" value="DNA/RNA polymerases"/>
    <property type="match status" value="1"/>
</dbReference>
<dbReference type="Gene3D" id="3.30.420.10">
    <property type="entry name" value="Ribonuclease H-like superfamily/Ribonuclease H"/>
    <property type="match status" value="1"/>
</dbReference>
<dbReference type="EMBL" id="UZAU01000683">
    <property type="status" value="NOT_ANNOTATED_CDS"/>
    <property type="molecule type" value="Genomic_DNA"/>
</dbReference>
<organism evidence="2 3">
    <name type="scientific">Cannabis sativa</name>
    <name type="common">Hemp</name>
    <name type="synonym">Marijuana</name>
    <dbReference type="NCBI Taxonomy" id="3483"/>
    <lineage>
        <taxon>Eukaryota</taxon>
        <taxon>Viridiplantae</taxon>
        <taxon>Streptophyta</taxon>
        <taxon>Embryophyta</taxon>
        <taxon>Tracheophyta</taxon>
        <taxon>Spermatophyta</taxon>
        <taxon>Magnoliopsida</taxon>
        <taxon>eudicotyledons</taxon>
        <taxon>Gunneridae</taxon>
        <taxon>Pentapetalae</taxon>
        <taxon>rosids</taxon>
        <taxon>fabids</taxon>
        <taxon>Rosales</taxon>
        <taxon>Cannabaceae</taxon>
        <taxon>Cannabis</taxon>
    </lineage>
</organism>
<evidence type="ECO:0000259" key="1">
    <source>
        <dbReference type="PROSITE" id="PS50878"/>
    </source>
</evidence>
<dbReference type="PANTHER" id="PTHR33116">
    <property type="entry name" value="REVERSE TRANSCRIPTASE ZINC-BINDING DOMAIN-CONTAINING PROTEIN-RELATED-RELATED"/>
    <property type="match status" value="1"/>
</dbReference>
<evidence type="ECO:0000313" key="2">
    <source>
        <dbReference type="EnsemblPlants" id="cds.evm.model.08.436"/>
    </source>
</evidence>
<dbReference type="InterPro" id="IPR002156">
    <property type="entry name" value="RNaseH_domain"/>
</dbReference>
<keyword evidence="3" id="KW-1185">Reference proteome</keyword>
<dbReference type="EnsemblPlants" id="evm.model.08.436">
    <property type="protein sequence ID" value="cds.evm.model.08.436"/>
    <property type="gene ID" value="evm.TU.08.436"/>
</dbReference>
<dbReference type="PROSITE" id="PS50878">
    <property type="entry name" value="RT_POL"/>
    <property type="match status" value="1"/>
</dbReference>
<dbReference type="GO" id="GO:0004523">
    <property type="term" value="F:RNA-DNA hybrid ribonuclease activity"/>
    <property type="evidence" value="ECO:0007669"/>
    <property type="project" value="InterPro"/>
</dbReference>
<accession>A0A803QB90</accession>
<sequence>MTQLNKSIITLIPKVANPSAVHDYRPISLCNVIYKLISKTIVLRFQKVLPFVISETQSAFLSNRLITDNILVAFELIHHIRHKTQGRLGYSALKLDMSKAFDRVEWQYLEAVMLKMGFASWWVTLIMNCITTSSFSFSLNGDVVGHVQPSRGLRQGDPLSPYLFLICSEGLSRILQFEESQRNLRGLSITRNAPSISHLLFADDSLLFCQASDQSALAIKKVLHTYHQASGQVLNNDKSVMSFSPNTSVATQNFFAQTLQMPITDCHEKYLGLPSYSGRDKQELFSSIKEKVWKLLHSWNEKIFSIGGKEVLLKAVVQSIPTYAMSCFKLTKKFCNQLESMMANFWWGTNQNGTKIHWKRWNSLSDDRLIWHHSSNGIYNVKSGFHLATTLEDQLISSTSDVNRDWWKYFWSLKLPPKIRIFAWKVFQEILPTAAGLFKRKIIDSAACSLCTSSWESIGHALFGCQHAKAVWKKSKFRIDFNKAQSMFKGDYLHYLSGVYNQEDFELFLCLLWGVWTNRNRVFHGGKSRDTSSIIAYTTGFYNDFSKAKTAPKPVAVAGPNHSHQMASSPVQSNQIPWSPPSSNGFKLNVDAATNYEQKKLGIGAILRDHDGMVVAALSKVVQGSFRSDEMEAKSLFHALNWATQSQLTITHIETDALRVSTALNSATNDLSSFSSLIFDVRCLLSFFPGVLVSHVKRSANQAAHGLAKFALGLDDDISWMGEIPYPIFSIVVNDFSL</sequence>
<feature type="domain" description="Reverse transcriptase" evidence="1">
    <location>
        <begin position="1"/>
        <end position="259"/>
    </location>
</feature>
<dbReference type="InterPro" id="IPR012337">
    <property type="entry name" value="RNaseH-like_sf"/>
</dbReference>
<dbReference type="Pfam" id="PF00078">
    <property type="entry name" value="RVT_1"/>
    <property type="match status" value="1"/>
</dbReference>
<dbReference type="InterPro" id="IPR044730">
    <property type="entry name" value="RNase_H-like_dom_plant"/>
</dbReference>
<dbReference type="Pfam" id="PF13966">
    <property type="entry name" value="zf-RVT"/>
    <property type="match status" value="1"/>
</dbReference>
<dbReference type="InterPro" id="IPR026960">
    <property type="entry name" value="RVT-Znf"/>
</dbReference>
<dbReference type="SUPFAM" id="SSF53098">
    <property type="entry name" value="Ribonuclease H-like"/>
    <property type="match status" value="1"/>
</dbReference>
<dbReference type="GO" id="GO:0003676">
    <property type="term" value="F:nucleic acid binding"/>
    <property type="evidence" value="ECO:0007669"/>
    <property type="project" value="InterPro"/>
</dbReference>
<dbReference type="Proteomes" id="UP000596661">
    <property type="component" value="Chromosome 8"/>
</dbReference>
<dbReference type="OMA" id="IMENDRY"/>
<dbReference type="Pfam" id="PF13456">
    <property type="entry name" value="RVT_3"/>
    <property type="match status" value="1"/>
</dbReference>
<reference evidence="2" key="2">
    <citation type="submission" date="2021-03" db="UniProtKB">
        <authorList>
            <consortium name="EnsemblPlants"/>
        </authorList>
    </citation>
    <scope>IDENTIFICATION</scope>
</reference>
<dbReference type="Gramene" id="evm.model.08.436">
    <property type="protein sequence ID" value="cds.evm.model.08.436"/>
    <property type="gene ID" value="evm.TU.08.436"/>
</dbReference>
<dbReference type="CDD" id="cd06222">
    <property type="entry name" value="RNase_H_like"/>
    <property type="match status" value="1"/>
</dbReference>
<dbReference type="AlphaFoldDB" id="A0A803QB90"/>
<dbReference type="InterPro" id="IPR036397">
    <property type="entry name" value="RNaseH_sf"/>
</dbReference>
<dbReference type="PANTHER" id="PTHR33116:SF86">
    <property type="entry name" value="REVERSE TRANSCRIPTASE DOMAIN-CONTAINING PROTEIN"/>
    <property type="match status" value="1"/>
</dbReference>
<name>A0A803QB90_CANSA</name>
<proteinExistence type="predicted"/>
<protein>
    <recommendedName>
        <fullName evidence="1">Reverse transcriptase domain-containing protein</fullName>
    </recommendedName>
</protein>
<dbReference type="InterPro" id="IPR000477">
    <property type="entry name" value="RT_dom"/>
</dbReference>